<feature type="compositionally biased region" description="Basic and acidic residues" evidence="1">
    <location>
        <begin position="33"/>
        <end position="51"/>
    </location>
</feature>
<dbReference type="RefSeq" id="WP_420245208.1">
    <property type="nucleotide sequence ID" value="NZ_BOPV01000001.1"/>
</dbReference>
<reference evidence="2" key="1">
    <citation type="submission" date="2021-02" db="EMBL/GenBank/DDBJ databases">
        <title>Genome sequence of Rhodospirillales sp. strain TMPK1 isolated from soil.</title>
        <authorList>
            <person name="Nakai R."/>
            <person name="Kusada H."/>
            <person name="Tamaki H."/>
        </authorList>
    </citation>
    <scope>NUCLEOTIDE SEQUENCE</scope>
    <source>
        <strain evidence="2">TMPK1</strain>
    </source>
</reference>
<sequence length="51" mass="5169">MSDTKTDDATDNPGKLPEDGTSKGATPAGLGADELRRRANKPGPRDDGGTG</sequence>
<comment type="caution">
    <text evidence="2">The sequence shown here is derived from an EMBL/GenBank/DDBJ whole genome shotgun (WGS) entry which is preliminary data.</text>
</comment>
<dbReference type="EMBL" id="BOPV01000001">
    <property type="protein sequence ID" value="GIL41638.1"/>
    <property type="molecule type" value="Genomic_DNA"/>
</dbReference>
<evidence type="ECO:0000256" key="1">
    <source>
        <dbReference type="SAM" id="MobiDB-lite"/>
    </source>
</evidence>
<dbReference type="Proteomes" id="UP000681075">
    <property type="component" value="Unassembled WGS sequence"/>
</dbReference>
<dbReference type="AlphaFoldDB" id="A0A8S8XCB2"/>
<proteinExistence type="predicted"/>
<protein>
    <submittedName>
        <fullName evidence="2">Uncharacterized protein</fullName>
    </submittedName>
</protein>
<name>A0A8S8XCB2_9PROT</name>
<evidence type="ECO:0000313" key="3">
    <source>
        <dbReference type="Proteomes" id="UP000681075"/>
    </source>
</evidence>
<accession>A0A8S8XCB2</accession>
<keyword evidence="3" id="KW-1185">Reference proteome</keyword>
<feature type="region of interest" description="Disordered" evidence="1">
    <location>
        <begin position="1"/>
        <end position="51"/>
    </location>
</feature>
<evidence type="ECO:0000313" key="2">
    <source>
        <dbReference type="EMBL" id="GIL41638.1"/>
    </source>
</evidence>
<gene>
    <name evidence="2" type="ORF">TMPK1_38750</name>
</gene>
<organism evidence="2 3">
    <name type="scientific">Roseiterribacter gracilis</name>
    <dbReference type="NCBI Taxonomy" id="2812848"/>
    <lineage>
        <taxon>Bacteria</taxon>
        <taxon>Pseudomonadati</taxon>
        <taxon>Pseudomonadota</taxon>
        <taxon>Alphaproteobacteria</taxon>
        <taxon>Rhodospirillales</taxon>
        <taxon>Roseiterribacteraceae</taxon>
        <taxon>Roseiterribacter</taxon>
    </lineage>
</organism>